<feature type="compositionally biased region" description="Polar residues" evidence="1">
    <location>
        <begin position="59"/>
        <end position="70"/>
    </location>
</feature>
<evidence type="ECO:0000313" key="3">
    <source>
        <dbReference type="Proteomes" id="UP000275846"/>
    </source>
</evidence>
<dbReference type="WBParaSite" id="SSLN_0000754701-mRNA-1">
    <property type="protein sequence ID" value="SSLN_0000754701-mRNA-1"/>
    <property type="gene ID" value="SSLN_0000754701"/>
</dbReference>
<gene>
    <name evidence="2" type="ORF">SSLN_LOCUS7291</name>
</gene>
<feature type="region of interest" description="Disordered" evidence="1">
    <location>
        <begin position="59"/>
        <end position="81"/>
    </location>
</feature>
<proteinExistence type="predicted"/>
<reference evidence="2 3" key="2">
    <citation type="submission" date="2018-11" db="EMBL/GenBank/DDBJ databases">
        <authorList>
            <consortium name="Pathogen Informatics"/>
        </authorList>
    </citation>
    <scope>NUCLEOTIDE SEQUENCE [LARGE SCALE GENOMIC DNA]</scope>
    <source>
        <strain evidence="2 3">NST_G2</strain>
    </source>
</reference>
<accession>A0A183SSU3</accession>
<evidence type="ECO:0000313" key="4">
    <source>
        <dbReference type="WBParaSite" id="SSLN_0000754701-mRNA-1"/>
    </source>
</evidence>
<dbReference type="Proteomes" id="UP000275846">
    <property type="component" value="Unassembled WGS sequence"/>
</dbReference>
<name>A0A183SSU3_SCHSO</name>
<evidence type="ECO:0000313" key="2">
    <source>
        <dbReference type="EMBL" id="VDL93676.1"/>
    </source>
</evidence>
<dbReference type="EMBL" id="UYSU01034078">
    <property type="protein sequence ID" value="VDL93676.1"/>
    <property type="molecule type" value="Genomic_DNA"/>
</dbReference>
<organism evidence="4">
    <name type="scientific">Schistocephalus solidus</name>
    <name type="common">Tapeworm</name>
    <dbReference type="NCBI Taxonomy" id="70667"/>
    <lineage>
        <taxon>Eukaryota</taxon>
        <taxon>Metazoa</taxon>
        <taxon>Spiralia</taxon>
        <taxon>Lophotrochozoa</taxon>
        <taxon>Platyhelminthes</taxon>
        <taxon>Cestoda</taxon>
        <taxon>Eucestoda</taxon>
        <taxon>Diphyllobothriidea</taxon>
        <taxon>Diphyllobothriidae</taxon>
        <taxon>Schistocephalus</taxon>
    </lineage>
</organism>
<protein>
    <submittedName>
        <fullName evidence="2 4">Uncharacterized protein</fullName>
    </submittedName>
</protein>
<feature type="compositionally biased region" description="Basic and acidic residues" evidence="1">
    <location>
        <begin position="15"/>
        <end position="24"/>
    </location>
</feature>
<evidence type="ECO:0000256" key="1">
    <source>
        <dbReference type="SAM" id="MobiDB-lite"/>
    </source>
</evidence>
<sequence>MALQLSGIRARRGGKPRDGSDRVSHLRALPPPAFLTLSRHRGQVDNAPVAAPNWYQTLTCGSSTPGSSKRPNPGQPSRLAG</sequence>
<dbReference type="AlphaFoldDB" id="A0A183SSU3"/>
<feature type="region of interest" description="Disordered" evidence="1">
    <location>
        <begin position="1"/>
        <end position="27"/>
    </location>
</feature>
<reference evidence="4" key="1">
    <citation type="submission" date="2016-06" db="UniProtKB">
        <authorList>
            <consortium name="WormBaseParasite"/>
        </authorList>
    </citation>
    <scope>IDENTIFICATION</scope>
</reference>
<keyword evidence="3" id="KW-1185">Reference proteome</keyword>